<name>A0A4C1TF48_EUMVA</name>
<dbReference type="Proteomes" id="UP000299102">
    <property type="component" value="Unassembled WGS sequence"/>
</dbReference>
<reference evidence="1 2" key="1">
    <citation type="journal article" date="2019" name="Commun. Biol.">
        <title>The bagworm genome reveals a unique fibroin gene that provides high tensile strength.</title>
        <authorList>
            <person name="Kono N."/>
            <person name="Nakamura H."/>
            <person name="Ohtoshi R."/>
            <person name="Tomita M."/>
            <person name="Numata K."/>
            <person name="Arakawa K."/>
        </authorList>
    </citation>
    <scope>NUCLEOTIDE SEQUENCE [LARGE SCALE GENOMIC DNA]</scope>
</reference>
<proteinExistence type="predicted"/>
<dbReference type="AlphaFoldDB" id="A0A4C1TF48"/>
<sequence>MAAYLRMLSSYVLLRMHIVIVSRVLIVRTRFTWTLGHAYLECTYPLRVSWSRVPRMHYPYVLAWYTCLGHAYPRMHHPYVLLRIYSHCKPRIDLRIRYTCLGHAYPRMYYPYVMLRIYIHCKPRTDCAFEITRIAARTIIPSARFASRLLNNLSYCSTVTPMCAISHGKPREERWVLRVTISVNHVGIKVAAGALRSSSSIP</sequence>
<keyword evidence="2" id="KW-1185">Reference proteome</keyword>
<accession>A0A4C1TF48</accession>
<gene>
    <name evidence="1" type="ORF">EVAR_70512_1</name>
</gene>
<feature type="non-terminal residue" evidence="1">
    <location>
        <position position="202"/>
    </location>
</feature>
<comment type="caution">
    <text evidence="1">The sequence shown here is derived from an EMBL/GenBank/DDBJ whole genome shotgun (WGS) entry which is preliminary data.</text>
</comment>
<organism evidence="1 2">
    <name type="scientific">Eumeta variegata</name>
    <name type="common">Bagworm moth</name>
    <name type="synonym">Eumeta japonica</name>
    <dbReference type="NCBI Taxonomy" id="151549"/>
    <lineage>
        <taxon>Eukaryota</taxon>
        <taxon>Metazoa</taxon>
        <taxon>Ecdysozoa</taxon>
        <taxon>Arthropoda</taxon>
        <taxon>Hexapoda</taxon>
        <taxon>Insecta</taxon>
        <taxon>Pterygota</taxon>
        <taxon>Neoptera</taxon>
        <taxon>Endopterygota</taxon>
        <taxon>Lepidoptera</taxon>
        <taxon>Glossata</taxon>
        <taxon>Ditrysia</taxon>
        <taxon>Tineoidea</taxon>
        <taxon>Psychidae</taxon>
        <taxon>Oiketicinae</taxon>
        <taxon>Eumeta</taxon>
    </lineage>
</organism>
<evidence type="ECO:0000313" key="2">
    <source>
        <dbReference type="Proteomes" id="UP000299102"/>
    </source>
</evidence>
<protein>
    <submittedName>
        <fullName evidence="1">Uncharacterized protein</fullName>
    </submittedName>
</protein>
<evidence type="ECO:0000313" key="1">
    <source>
        <dbReference type="EMBL" id="GBP12826.1"/>
    </source>
</evidence>
<dbReference type="EMBL" id="BGZK01005163">
    <property type="protein sequence ID" value="GBP12826.1"/>
    <property type="molecule type" value="Genomic_DNA"/>
</dbReference>